<dbReference type="Proteomes" id="UP000012960">
    <property type="component" value="Unplaced"/>
</dbReference>
<dbReference type="AlphaFoldDB" id="A0A804JQ63"/>
<keyword evidence="2" id="KW-0812">Transmembrane</keyword>
<evidence type="ECO:0000313" key="4">
    <source>
        <dbReference type="Proteomes" id="UP000012960"/>
    </source>
</evidence>
<dbReference type="GeneID" id="103989951"/>
<dbReference type="Gramene" id="Ma06_t38390.3">
    <property type="protein sequence ID" value="Ma06_p38390.3"/>
    <property type="gene ID" value="Ma06_g38390"/>
</dbReference>
<evidence type="ECO:0000256" key="1">
    <source>
        <dbReference type="SAM" id="Coils"/>
    </source>
</evidence>
<sequence length="161" mass="18473">MTRSLLQTLTDTVASSQTKMACHPSGCKRAVGSCARLDPMVLRRRMLLGFVLALFTGIGIYLRIWSIDGDDFSAGDDRDALRREFEHANMEAMDESAEWRMRYDVEVDRSRQIQDELLKVKASLAGASRRFSMLQKENMKLQKQFESLKQIKTKGWECKCN</sequence>
<keyword evidence="2" id="KW-1133">Transmembrane helix</keyword>
<keyword evidence="2" id="KW-0472">Membrane</keyword>
<organism evidence="3 4">
    <name type="scientific">Musa acuminata subsp. malaccensis</name>
    <name type="common">Wild banana</name>
    <name type="synonym">Musa malaccensis</name>
    <dbReference type="NCBI Taxonomy" id="214687"/>
    <lineage>
        <taxon>Eukaryota</taxon>
        <taxon>Viridiplantae</taxon>
        <taxon>Streptophyta</taxon>
        <taxon>Embryophyta</taxon>
        <taxon>Tracheophyta</taxon>
        <taxon>Spermatophyta</taxon>
        <taxon>Magnoliopsida</taxon>
        <taxon>Liliopsida</taxon>
        <taxon>Zingiberales</taxon>
        <taxon>Musaceae</taxon>
        <taxon>Musa</taxon>
    </lineage>
</organism>
<accession>A0A804JQ63</accession>
<dbReference type="OrthoDB" id="782563at2759"/>
<feature type="transmembrane region" description="Helical" evidence="2">
    <location>
        <begin position="46"/>
        <end position="65"/>
    </location>
</feature>
<evidence type="ECO:0000313" key="3">
    <source>
        <dbReference type="EnsemblPlants" id="Ma06_p38390.3"/>
    </source>
</evidence>
<keyword evidence="1" id="KW-0175">Coiled coil</keyword>
<dbReference type="EnsemblPlants" id="Ma06_t38390.3">
    <property type="protein sequence ID" value="Ma06_p38390.3"/>
    <property type="gene ID" value="Ma06_g38390"/>
</dbReference>
<proteinExistence type="predicted"/>
<dbReference type="PANTHER" id="PTHR37215">
    <property type="entry name" value="ACYL-COA-BINDING DOMAIN PROTEIN"/>
    <property type="match status" value="1"/>
</dbReference>
<feature type="coiled-coil region" evidence="1">
    <location>
        <begin position="124"/>
        <end position="151"/>
    </location>
</feature>
<keyword evidence="4" id="KW-1185">Reference proteome</keyword>
<evidence type="ECO:0000256" key="2">
    <source>
        <dbReference type="SAM" id="Phobius"/>
    </source>
</evidence>
<protein>
    <submittedName>
        <fullName evidence="3">Uncharacterized protein</fullName>
    </submittedName>
</protein>
<name>A0A804JQ63_MUSAM</name>
<reference evidence="3" key="1">
    <citation type="submission" date="2021-05" db="UniProtKB">
        <authorList>
            <consortium name="EnsemblPlants"/>
        </authorList>
    </citation>
    <scope>IDENTIFICATION</scope>
    <source>
        <strain evidence="3">subsp. malaccensis</strain>
    </source>
</reference>
<dbReference type="PANTHER" id="PTHR37215:SF1">
    <property type="entry name" value="ACYL-COA-BINDING DOMAIN PROTEIN"/>
    <property type="match status" value="1"/>
</dbReference>